<dbReference type="EMBL" id="GEDG01029019">
    <property type="protein sequence ID" value="JAP12808.1"/>
    <property type="molecule type" value="Transcribed_RNA"/>
</dbReference>
<reference evidence="1" key="1">
    <citation type="submission" date="2015-12" db="EMBL/GenBank/DDBJ databases">
        <title>Gene expression during late stages of embryo sac development: a critical building block for successful pollen-pistil interactions.</title>
        <authorList>
            <person name="Liu Y."/>
            <person name="Joly V."/>
            <person name="Sabar M."/>
            <person name="Matton D.P."/>
        </authorList>
    </citation>
    <scope>NUCLEOTIDE SEQUENCE</scope>
</reference>
<proteinExistence type="predicted"/>
<name>A0A0V0GXG3_SOLCH</name>
<dbReference type="AlphaFoldDB" id="A0A0V0GXG3"/>
<feature type="non-terminal residue" evidence="1">
    <location>
        <position position="1"/>
    </location>
</feature>
<protein>
    <submittedName>
        <fullName evidence="1">Putative ovule protein</fullName>
    </submittedName>
</protein>
<accession>A0A0V0GXG3</accession>
<evidence type="ECO:0000313" key="1">
    <source>
        <dbReference type="EMBL" id="JAP12808.1"/>
    </source>
</evidence>
<sequence length="66" mass="7540">ITNILFNNLTTNTSFFHIQSKLCIPNSPYILKQWAQTSSSISDEHNHIGNFSYSPSYNARLTSFTK</sequence>
<organism evidence="1">
    <name type="scientific">Solanum chacoense</name>
    <name type="common">Chaco potato</name>
    <dbReference type="NCBI Taxonomy" id="4108"/>
    <lineage>
        <taxon>Eukaryota</taxon>
        <taxon>Viridiplantae</taxon>
        <taxon>Streptophyta</taxon>
        <taxon>Embryophyta</taxon>
        <taxon>Tracheophyta</taxon>
        <taxon>Spermatophyta</taxon>
        <taxon>Magnoliopsida</taxon>
        <taxon>eudicotyledons</taxon>
        <taxon>Gunneridae</taxon>
        <taxon>Pentapetalae</taxon>
        <taxon>asterids</taxon>
        <taxon>lamiids</taxon>
        <taxon>Solanales</taxon>
        <taxon>Solanaceae</taxon>
        <taxon>Solanoideae</taxon>
        <taxon>Solaneae</taxon>
        <taxon>Solanum</taxon>
    </lineage>
</organism>